<dbReference type="PROSITE" id="PS51118">
    <property type="entry name" value="HTH_HXLR"/>
    <property type="match status" value="1"/>
</dbReference>
<evidence type="ECO:0000256" key="1">
    <source>
        <dbReference type="ARBA" id="ARBA00023015"/>
    </source>
</evidence>
<dbReference type="EMBL" id="WTVA01000004">
    <property type="protein sequence ID" value="MZR22715.1"/>
    <property type="molecule type" value="Genomic_DNA"/>
</dbReference>
<dbReference type="Pfam" id="PF01638">
    <property type="entry name" value="HxlR"/>
    <property type="match status" value="1"/>
</dbReference>
<dbReference type="Gene3D" id="1.10.10.10">
    <property type="entry name" value="Winged helix-like DNA-binding domain superfamily/Winged helix DNA-binding domain"/>
    <property type="match status" value="1"/>
</dbReference>
<dbReference type="InterPro" id="IPR011991">
    <property type="entry name" value="ArsR-like_HTH"/>
</dbReference>
<keyword evidence="2" id="KW-0238">DNA-binding</keyword>
<dbReference type="InterPro" id="IPR036388">
    <property type="entry name" value="WH-like_DNA-bd_sf"/>
</dbReference>
<gene>
    <name evidence="5" type="ORF">GQF03_10265</name>
</gene>
<dbReference type="InterPro" id="IPR003033">
    <property type="entry name" value="SCP2_sterol-bd_dom"/>
</dbReference>
<dbReference type="InterPro" id="IPR002577">
    <property type="entry name" value="HTH_HxlR"/>
</dbReference>
<dbReference type="PANTHER" id="PTHR33204">
    <property type="entry name" value="TRANSCRIPTIONAL REGULATOR, MARR FAMILY"/>
    <property type="match status" value="1"/>
</dbReference>
<dbReference type="GO" id="GO:0006355">
    <property type="term" value="P:regulation of DNA-templated transcription"/>
    <property type="evidence" value="ECO:0007669"/>
    <property type="project" value="UniProtKB-ARBA"/>
</dbReference>
<dbReference type="InterPro" id="IPR036527">
    <property type="entry name" value="SCP2_sterol-bd_dom_sf"/>
</dbReference>
<evidence type="ECO:0000259" key="4">
    <source>
        <dbReference type="PROSITE" id="PS51118"/>
    </source>
</evidence>
<sequence>MTTQYGQFCPIAKATEILGEKWTLLIVRELLMGGTRFNDLQRGLTTISPTILSKRLATLDEYGLIYRRRIDGQRGFEYFPTEACQQLKPILLALGSWGMHWSRNYLTANDYDVELLMLYLERSVQPEKLPGSKAVIRFKFSDFEGISNWWIVVNGTDAVDVCTTDPGKDVDVYITTSVRTMVDAWMGRLTYQQAIASGDFDVLGPAALTRNIKVWLAQSVFVDIPSPSEILGISASNLL</sequence>
<dbReference type="SUPFAM" id="SSF55718">
    <property type="entry name" value="SCP-like"/>
    <property type="match status" value="1"/>
</dbReference>
<keyword evidence="3" id="KW-0804">Transcription</keyword>
<organism evidence="5 6">
    <name type="scientific">Sneathiella chungangensis</name>
    <dbReference type="NCBI Taxonomy" id="1418234"/>
    <lineage>
        <taxon>Bacteria</taxon>
        <taxon>Pseudomonadati</taxon>
        <taxon>Pseudomonadota</taxon>
        <taxon>Alphaproteobacteria</taxon>
        <taxon>Sneathiellales</taxon>
        <taxon>Sneathiellaceae</taxon>
        <taxon>Sneathiella</taxon>
    </lineage>
</organism>
<reference evidence="5 6" key="1">
    <citation type="journal article" date="2014" name="Int. J. Syst. Evol. Microbiol.">
        <title>Sneathiella chungangensis sp. nov., isolated from a marine sand, and emended description of the genus Sneathiella.</title>
        <authorList>
            <person name="Siamphan C."/>
            <person name="Kim H."/>
            <person name="Lee J.S."/>
            <person name="Kim W."/>
        </authorList>
    </citation>
    <scope>NUCLEOTIDE SEQUENCE [LARGE SCALE GENOMIC DNA]</scope>
    <source>
        <strain evidence="5 6">KCTC 32476</strain>
    </source>
</reference>
<feature type="domain" description="HTH hxlR-type" evidence="4">
    <location>
        <begin position="9"/>
        <end position="106"/>
    </location>
</feature>
<dbReference type="RefSeq" id="WP_161339182.1">
    <property type="nucleotide sequence ID" value="NZ_JBHSDG010000004.1"/>
</dbReference>
<dbReference type="OrthoDB" id="9782219at2"/>
<accession>A0A845MGD0</accession>
<name>A0A845MGD0_9PROT</name>
<dbReference type="Proteomes" id="UP000445696">
    <property type="component" value="Unassembled WGS sequence"/>
</dbReference>
<dbReference type="CDD" id="cd00090">
    <property type="entry name" value="HTH_ARSR"/>
    <property type="match status" value="1"/>
</dbReference>
<dbReference type="GO" id="GO:0003677">
    <property type="term" value="F:DNA binding"/>
    <property type="evidence" value="ECO:0007669"/>
    <property type="project" value="UniProtKB-KW"/>
</dbReference>
<dbReference type="PANTHER" id="PTHR33204:SF18">
    <property type="entry name" value="TRANSCRIPTIONAL REGULATORY PROTEIN"/>
    <property type="match status" value="1"/>
</dbReference>
<evidence type="ECO:0000313" key="6">
    <source>
        <dbReference type="Proteomes" id="UP000445696"/>
    </source>
</evidence>
<keyword evidence="1" id="KW-0805">Transcription regulation</keyword>
<dbReference type="SUPFAM" id="SSF46785">
    <property type="entry name" value="Winged helix' DNA-binding domain"/>
    <property type="match status" value="1"/>
</dbReference>
<protein>
    <submittedName>
        <fullName evidence="5">Transcriptional regulator</fullName>
    </submittedName>
</protein>
<dbReference type="AlphaFoldDB" id="A0A845MGD0"/>
<proteinExistence type="predicted"/>
<comment type="caution">
    <text evidence="5">The sequence shown here is derived from an EMBL/GenBank/DDBJ whole genome shotgun (WGS) entry which is preliminary data.</text>
</comment>
<evidence type="ECO:0000256" key="2">
    <source>
        <dbReference type="ARBA" id="ARBA00023125"/>
    </source>
</evidence>
<dbReference type="Gene3D" id="3.30.1050.10">
    <property type="entry name" value="SCP2 sterol-binding domain"/>
    <property type="match status" value="1"/>
</dbReference>
<dbReference type="Pfam" id="PF02036">
    <property type="entry name" value="SCP2"/>
    <property type="match status" value="1"/>
</dbReference>
<evidence type="ECO:0000256" key="3">
    <source>
        <dbReference type="ARBA" id="ARBA00023163"/>
    </source>
</evidence>
<keyword evidence="6" id="KW-1185">Reference proteome</keyword>
<evidence type="ECO:0000313" key="5">
    <source>
        <dbReference type="EMBL" id="MZR22715.1"/>
    </source>
</evidence>
<dbReference type="InterPro" id="IPR036390">
    <property type="entry name" value="WH_DNA-bd_sf"/>
</dbReference>